<feature type="compositionally biased region" description="Polar residues" evidence="1">
    <location>
        <begin position="90"/>
        <end position="103"/>
    </location>
</feature>
<dbReference type="EMBL" id="JAGTJR010000002">
    <property type="protein sequence ID" value="KAH7063247.1"/>
    <property type="molecule type" value="Genomic_DNA"/>
</dbReference>
<comment type="caution">
    <text evidence="2">The sequence shown here is derived from an EMBL/GenBank/DDBJ whole genome shotgun (WGS) entry which is preliminary data.</text>
</comment>
<dbReference type="Proteomes" id="UP000774617">
    <property type="component" value="Unassembled WGS sequence"/>
</dbReference>
<protein>
    <submittedName>
        <fullName evidence="2">Uncharacterized protein</fullName>
    </submittedName>
</protein>
<evidence type="ECO:0000256" key="1">
    <source>
        <dbReference type="SAM" id="MobiDB-lite"/>
    </source>
</evidence>
<proteinExistence type="predicted"/>
<sequence>MTDSKMDEVKDDRKLKGKTNFVSWKREFERAAKANDILEYLTGEEIVPPKPRVEDYFGKPAEVETRRPNRARRTVQSFTPSTDHDDETDNAQAITLSANNTLR</sequence>
<reference evidence="2 3" key="1">
    <citation type="journal article" date="2021" name="Nat. Commun.">
        <title>Genetic determinants of endophytism in the Arabidopsis root mycobiome.</title>
        <authorList>
            <person name="Mesny F."/>
            <person name="Miyauchi S."/>
            <person name="Thiergart T."/>
            <person name="Pickel B."/>
            <person name="Atanasova L."/>
            <person name="Karlsson M."/>
            <person name="Huettel B."/>
            <person name="Barry K.W."/>
            <person name="Haridas S."/>
            <person name="Chen C."/>
            <person name="Bauer D."/>
            <person name="Andreopoulos W."/>
            <person name="Pangilinan J."/>
            <person name="LaButti K."/>
            <person name="Riley R."/>
            <person name="Lipzen A."/>
            <person name="Clum A."/>
            <person name="Drula E."/>
            <person name="Henrissat B."/>
            <person name="Kohler A."/>
            <person name="Grigoriev I.V."/>
            <person name="Martin F.M."/>
            <person name="Hacquard S."/>
        </authorList>
    </citation>
    <scope>NUCLEOTIDE SEQUENCE [LARGE SCALE GENOMIC DNA]</scope>
    <source>
        <strain evidence="2 3">MPI-SDFR-AT-0080</strain>
    </source>
</reference>
<accession>A0ABQ8GRY3</accession>
<evidence type="ECO:0000313" key="3">
    <source>
        <dbReference type="Proteomes" id="UP000774617"/>
    </source>
</evidence>
<gene>
    <name evidence="2" type="ORF">B0J12DRAFT_642078</name>
</gene>
<evidence type="ECO:0000313" key="2">
    <source>
        <dbReference type="EMBL" id="KAH7063247.1"/>
    </source>
</evidence>
<keyword evidence="3" id="KW-1185">Reference proteome</keyword>
<feature type="region of interest" description="Disordered" evidence="1">
    <location>
        <begin position="66"/>
        <end position="103"/>
    </location>
</feature>
<organism evidence="2 3">
    <name type="scientific">Macrophomina phaseolina</name>
    <dbReference type="NCBI Taxonomy" id="35725"/>
    <lineage>
        <taxon>Eukaryota</taxon>
        <taxon>Fungi</taxon>
        <taxon>Dikarya</taxon>
        <taxon>Ascomycota</taxon>
        <taxon>Pezizomycotina</taxon>
        <taxon>Dothideomycetes</taxon>
        <taxon>Dothideomycetes incertae sedis</taxon>
        <taxon>Botryosphaeriales</taxon>
        <taxon>Botryosphaeriaceae</taxon>
        <taxon>Macrophomina</taxon>
    </lineage>
</organism>
<name>A0ABQ8GRY3_9PEZI</name>